<reference evidence="11 12" key="1">
    <citation type="submission" date="2018-10" db="EMBL/GenBank/DDBJ databases">
        <authorList>
            <person name="Chen W.-M."/>
        </authorList>
    </citation>
    <scope>NUCLEOTIDE SEQUENCE [LARGE SCALE GENOMIC DNA]</scope>
    <source>
        <strain evidence="11 12">H-5</strain>
    </source>
</reference>
<keyword evidence="12" id="KW-1185">Reference proteome</keyword>
<comment type="subcellular location">
    <subcellularLocation>
        <location evidence="1 9">Cell membrane</location>
        <topology evidence="1 9">Multi-pass membrane protein</topology>
    </subcellularLocation>
</comment>
<dbReference type="FunFam" id="1.10.3730.20:FF:000001">
    <property type="entry name" value="Quaternary ammonium compound resistance transporter SugE"/>
    <property type="match status" value="1"/>
</dbReference>
<dbReference type="InterPro" id="IPR037185">
    <property type="entry name" value="EmrE-like"/>
</dbReference>
<dbReference type="RefSeq" id="WP_123236217.1">
    <property type="nucleotide sequence ID" value="NZ_RJVP01000001.1"/>
</dbReference>
<evidence type="ECO:0000256" key="1">
    <source>
        <dbReference type="ARBA" id="ARBA00004651"/>
    </source>
</evidence>
<keyword evidence="3" id="KW-1003">Cell membrane</keyword>
<dbReference type="GO" id="GO:0022857">
    <property type="term" value="F:transmembrane transporter activity"/>
    <property type="evidence" value="ECO:0007669"/>
    <property type="project" value="InterPro"/>
</dbReference>
<protein>
    <recommendedName>
        <fullName evidence="8">Guanidinium exporter</fullName>
    </recommendedName>
</protein>
<dbReference type="InterPro" id="IPR000390">
    <property type="entry name" value="Small_drug/metabolite_transptr"/>
</dbReference>
<evidence type="ECO:0000256" key="7">
    <source>
        <dbReference type="ARBA" id="ARBA00038151"/>
    </source>
</evidence>
<dbReference type="InterPro" id="IPR045324">
    <property type="entry name" value="Small_multidrug_res"/>
</dbReference>
<gene>
    <name evidence="11" type="ORF">ED236_01775</name>
</gene>
<dbReference type="GO" id="GO:1990961">
    <property type="term" value="P:xenobiotic detoxification by transmembrane export across the plasma membrane"/>
    <property type="evidence" value="ECO:0007669"/>
    <property type="project" value="UniProtKB-ARBA"/>
</dbReference>
<dbReference type="Proteomes" id="UP000275137">
    <property type="component" value="Unassembled WGS sequence"/>
</dbReference>
<evidence type="ECO:0000256" key="8">
    <source>
        <dbReference type="ARBA" id="ARBA00039168"/>
    </source>
</evidence>
<evidence type="ECO:0000256" key="5">
    <source>
        <dbReference type="ARBA" id="ARBA00022989"/>
    </source>
</evidence>
<keyword evidence="4 9" id="KW-0812">Transmembrane</keyword>
<evidence type="ECO:0000313" key="11">
    <source>
        <dbReference type="EMBL" id="ROH88223.1"/>
    </source>
</evidence>
<accession>A0A3N0V684</accession>
<name>A0A3N0V684_9PROT</name>
<evidence type="ECO:0000256" key="9">
    <source>
        <dbReference type="RuleBase" id="RU003942"/>
    </source>
</evidence>
<dbReference type="Pfam" id="PF00893">
    <property type="entry name" value="Multi_Drug_Res"/>
    <property type="match status" value="1"/>
</dbReference>
<feature type="transmembrane region" description="Helical" evidence="10">
    <location>
        <begin position="59"/>
        <end position="79"/>
    </location>
</feature>
<proteinExistence type="inferred from homology"/>
<evidence type="ECO:0000256" key="10">
    <source>
        <dbReference type="SAM" id="Phobius"/>
    </source>
</evidence>
<comment type="similarity">
    <text evidence="7">Belongs to the drug/metabolite transporter (DMT) superfamily. Small multidrug resistance (SMR) (TC 2.A.7.1) family. Gdx/SugE subfamily.</text>
</comment>
<dbReference type="Gene3D" id="1.10.3730.20">
    <property type="match status" value="1"/>
</dbReference>
<dbReference type="PANTHER" id="PTHR30561:SF0">
    <property type="entry name" value="GUANIDINIUM EXPORTER"/>
    <property type="match status" value="1"/>
</dbReference>
<evidence type="ECO:0000256" key="6">
    <source>
        <dbReference type="ARBA" id="ARBA00023136"/>
    </source>
</evidence>
<evidence type="ECO:0000256" key="3">
    <source>
        <dbReference type="ARBA" id="ARBA00022475"/>
    </source>
</evidence>
<organism evidence="11 12">
    <name type="scientific">Pseudomethylobacillus aquaticus</name>
    <dbReference type="NCBI Taxonomy" id="2676064"/>
    <lineage>
        <taxon>Bacteria</taxon>
        <taxon>Pseudomonadati</taxon>
        <taxon>Pseudomonadota</taxon>
        <taxon>Betaproteobacteria</taxon>
        <taxon>Nitrosomonadales</taxon>
        <taxon>Methylophilaceae</taxon>
        <taxon>Pseudomethylobacillus</taxon>
    </lineage>
</organism>
<comment type="caution">
    <text evidence="11">The sequence shown here is derived from an EMBL/GenBank/DDBJ whole genome shotgun (WGS) entry which is preliminary data.</text>
</comment>
<dbReference type="SUPFAM" id="SSF103481">
    <property type="entry name" value="Multidrug resistance efflux transporter EmrE"/>
    <property type="match status" value="1"/>
</dbReference>
<sequence>MSWLLLLLAGLFEVGFTTCLKLSDGFTRLWPTLGFVVFAAISFWLLTRATATIPLGTAYAVWTGIGALGTVIVGIVAFGDPAGTLRMLFLLLLIASIIGLKLVS</sequence>
<dbReference type="PANTHER" id="PTHR30561">
    <property type="entry name" value="SMR FAMILY PROTON-DEPENDENT DRUG EFFLUX TRANSPORTER SUGE"/>
    <property type="match status" value="1"/>
</dbReference>
<evidence type="ECO:0000313" key="12">
    <source>
        <dbReference type="Proteomes" id="UP000275137"/>
    </source>
</evidence>
<evidence type="ECO:0000256" key="4">
    <source>
        <dbReference type="ARBA" id="ARBA00022692"/>
    </source>
</evidence>
<dbReference type="GO" id="GO:0005886">
    <property type="term" value="C:plasma membrane"/>
    <property type="evidence" value="ECO:0007669"/>
    <property type="project" value="UniProtKB-SubCell"/>
</dbReference>
<feature type="transmembrane region" description="Helical" evidence="10">
    <location>
        <begin position="29"/>
        <end position="47"/>
    </location>
</feature>
<evidence type="ECO:0000256" key="2">
    <source>
        <dbReference type="ARBA" id="ARBA00022448"/>
    </source>
</evidence>
<keyword evidence="5 10" id="KW-1133">Transmembrane helix</keyword>
<keyword evidence="6 10" id="KW-0472">Membrane</keyword>
<keyword evidence="2" id="KW-0813">Transport</keyword>
<feature type="transmembrane region" description="Helical" evidence="10">
    <location>
        <begin position="85"/>
        <end position="103"/>
    </location>
</feature>
<dbReference type="EMBL" id="RJVP01000001">
    <property type="protein sequence ID" value="ROH88223.1"/>
    <property type="molecule type" value="Genomic_DNA"/>
</dbReference>
<dbReference type="AlphaFoldDB" id="A0A3N0V684"/>